<proteinExistence type="predicted"/>
<dbReference type="EMBL" id="JAQJAC010000002">
    <property type="protein sequence ID" value="KAJ5596800.1"/>
    <property type="molecule type" value="Genomic_DNA"/>
</dbReference>
<evidence type="ECO:0000313" key="2">
    <source>
        <dbReference type="EMBL" id="KAJ5596800.1"/>
    </source>
</evidence>
<reference evidence="2 3" key="1">
    <citation type="journal article" date="2023" name="IMA Fungus">
        <title>Comparative genomic study of the Penicillium genus elucidates a diverse pangenome and 15 lateral gene transfer events.</title>
        <authorList>
            <person name="Petersen C."/>
            <person name="Sorensen T."/>
            <person name="Nielsen M.R."/>
            <person name="Sondergaard T.E."/>
            <person name="Sorensen J.L."/>
            <person name="Fitzpatrick D.A."/>
            <person name="Frisvad J.C."/>
            <person name="Nielsen K.L."/>
        </authorList>
    </citation>
    <scope>NUCLEOTIDE SEQUENCE [LARGE SCALE GENOMIC DNA]</scope>
    <source>
        <strain evidence="2 3">IBT 29057</strain>
    </source>
</reference>
<gene>
    <name evidence="2" type="ORF">N7450_003258</name>
</gene>
<dbReference type="AlphaFoldDB" id="A0AAD6GZF5"/>
<evidence type="ECO:0000313" key="3">
    <source>
        <dbReference type="Proteomes" id="UP001216150"/>
    </source>
</evidence>
<organism evidence="2 3">
    <name type="scientific">Penicillium hetheringtonii</name>
    <dbReference type="NCBI Taxonomy" id="911720"/>
    <lineage>
        <taxon>Eukaryota</taxon>
        <taxon>Fungi</taxon>
        <taxon>Dikarya</taxon>
        <taxon>Ascomycota</taxon>
        <taxon>Pezizomycotina</taxon>
        <taxon>Eurotiomycetes</taxon>
        <taxon>Eurotiomycetidae</taxon>
        <taxon>Eurotiales</taxon>
        <taxon>Aspergillaceae</taxon>
        <taxon>Penicillium</taxon>
    </lineage>
</organism>
<keyword evidence="3" id="KW-1185">Reference proteome</keyword>
<sequence>MHSIPPPRNFLVLSANSSKPFDPSKKFLVLSPTESGPDLGAYDEQALTDSIERASESEAGLHRSDSTSSSSSEGSRFDDAVNTLPGGFLFLGHPTRRSSQ</sequence>
<feature type="region of interest" description="Disordered" evidence="1">
    <location>
        <begin position="52"/>
        <end position="80"/>
    </location>
</feature>
<feature type="compositionally biased region" description="Basic and acidic residues" evidence="1">
    <location>
        <begin position="52"/>
        <end position="65"/>
    </location>
</feature>
<accession>A0AAD6GZF5</accession>
<dbReference type="Proteomes" id="UP001216150">
    <property type="component" value="Unassembled WGS sequence"/>
</dbReference>
<name>A0AAD6GZF5_9EURO</name>
<protein>
    <submittedName>
        <fullName evidence="2">Uncharacterized protein</fullName>
    </submittedName>
</protein>
<comment type="caution">
    <text evidence="2">The sequence shown here is derived from an EMBL/GenBank/DDBJ whole genome shotgun (WGS) entry which is preliminary data.</text>
</comment>
<evidence type="ECO:0000256" key="1">
    <source>
        <dbReference type="SAM" id="MobiDB-lite"/>
    </source>
</evidence>